<dbReference type="PROSITE" id="PS50928">
    <property type="entry name" value="ABC_TM1"/>
    <property type="match status" value="1"/>
</dbReference>
<dbReference type="RefSeq" id="WP_136728348.1">
    <property type="nucleotide sequence ID" value="NZ_SUMC01000052.1"/>
</dbReference>
<dbReference type="EMBL" id="SUMC01000052">
    <property type="protein sequence ID" value="TKA04515.1"/>
    <property type="molecule type" value="Genomic_DNA"/>
</dbReference>
<feature type="transmembrane region" description="Helical" evidence="7">
    <location>
        <begin position="128"/>
        <end position="151"/>
    </location>
</feature>
<protein>
    <submittedName>
        <fullName evidence="10">Sugar ABC transporter permease</fullName>
    </submittedName>
</protein>
<keyword evidence="2 7" id="KW-0813">Transport</keyword>
<evidence type="ECO:0000256" key="6">
    <source>
        <dbReference type="ARBA" id="ARBA00023136"/>
    </source>
</evidence>
<evidence type="ECO:0000313" key="11">
    <source>
        <dbReference type="Proteomes" id="UP000305778"/>
    </source>
</evidence>
<dbReference type="AlphaFoldDB" id="A0A4U0SVJ8"/>
<comment type="caution">
    <text evidence="10">The sequence shown here is derived from an EMBL/GenBank/DDBJ whole genome shotgun (WGS) entry which is preliminary data.</text>
</comment>
<dbReference type="InterPro" id="IPR035906">
    <property type="entry name" value="MetI-like_sf"/>
</dbReference>
<comment type="similarity">
    <text evidence="7">Belongs to the binding-protein-dependent transport system permease family.</text>
</comment>
<evidence type="ECO:0000256" key="1">
    <source>
        <dbReference type="ARBA" id="ARBA00004651"/>
    </source>
</evidence>
<evidence type="ECO:0000256" key="5">
    <source>
        <dbReference type="ARBA" id="ARBA00022989"/>
    </source>
</evidence>
<keyword evidence="4 7" id="KW-0812">Transmembrane</keyword>
<reference evidence="10 11" key="1">
    <citation type="submission" date="2019-04" db="EMBL/GenBank/DDBJ databases">
        <title>Streptomyces oryziradicis sp. nov., a novel actinomycete isolated from rhizosphere soil of rice (Oryza sativa L.).</title>
        <authorList>
            <person name="Li C."/>
        </authorList>
    </citation>
    <scope>NUCLEOTIDE SEQUENCE [LARGE SCALE GENOMIC DNA]</scope>
    <source>
        <strain evidence="10 11">NEAU-C40</strain>
    </source>
</reference>
<dbReference type="PANTHER" id="PTHR30193:SF41">
    <property type="entry name" value="DIACETYLCHITOBIOSE UPTAKE SYSTEM PERMEASE PROTEIN NGCF"/>
    <property type="match status" value="1"/>
</dbReference>
<evidence type="ECO:0000256" key="8">
    <source>
        <dbReference type="SAM" id="MobiDB-lite"/>
    </source>
</evidence>
<evidence type="ECO:0000256" key="3">
    <source>
        <dbReference type="ARBA" id="ARBA00022475"/>
    </source>
</evidence>
<keyword evidence="11" id="KW-1185">Reference proteome</keyword>
<feature type="transmembrane region" description="Helical" evidence="7">
    <location>
        <begin position="288"/>
        <end position="307"/>
    </location>
</feature>
<dbReference type="SUPFAM" id="SSF161098">
    <property type="entry name" value="MetI-like"/>
    <property type="match status" value="1"/>
</dbReference>
<feature type="domain" description="ABC transmembrane type-1" evidence="9">
    <location>
        <begin position="93"/>
        <end position="307"/>
    </location>
</feature>
<dbReference type="InterPro" id="IPR000515">
    <property type="entry name" value="MetI-like"/>
</dbReference>
<organism evidence="10 11">
    <name type="scientific">Actinacidiphila oryziradicis</name>
    <dbReference type="NCBI Taxonomy" id="2571141"/>
    <lineage>
        <taxon>Bacteria</taxon>
        <taxon>Bacillati</taxon>
        <taxon>Actinomycetota</taxon>
        <taxon>Actinomycetes</taxon>
        <taxon>Kitasatosporales</taxon>
        <taxon>Streptomycetaceae</taxon>
        <taxon>Actinacidiphila</taxon>
    </lineage>
</organism>
<feature type="transmembrane region" description="Helical" evidence="7">
    <location>
        <begin position="232"/>
        <end position="252"/>
    </location>
</feature>
<accession>A0A4U0SVJ8</accession>
<dbReference type="OrthoDB" id="3210259at2"/>
<feature type="region of interest" description="Disordered" evidence="8">
    <location>
        <begin position="1"/>
        <end position="22"/>
    </location>
</feature>
<comment type="subcellular location">
    <subcellularLocation>
        <location evidence="1 7">Cell membrane</location>
        <topology evidence="1 7">Multi-pass membrane protein</topology>
    </subcellularLocation>
</comment>
<evidence type="ECO:0000259" key="9">
    <source>
        <dbReference type="PROSITE" id="PS50928"/>
    </source>
</evidence>
<keyword evidence="3" id="KW-1003">Cell membrane</keyword>
<dbReference type="GO" id="GO:0005886">
    <property type="term" value="C:plasma membrane"/>
    <property type="evidence" value="ECO:0007669"/>
    <property type="project" value="UniProtKB-SubCell"/>
</dbReference>
<gene>
    <name evidence="10" type="ORF">FCI23_35790</name>
</gene>
<dbReference type="InterPro" id="IPR051393">
    <property type="entry name" value="ABC_transporter_permease"/>
</dbReference>
<dbReference type="Pfam" id="PF00528">
    <property type="entry name" value="BPD_transp_1"/>
    <property type="match status" value="1"/>
</dbReference>
<proteinExistence type="inferred from homology"/>
<evidence type="ECO:0000256" key="4">
    <source>
        <dbReference type="ARBA" id="ARBA00022692"/>
    </source>
</evidence>
<dbReference type="Gene3D" id="1.10.3720.10">
    <property type="entry name" value="MetI-like"/>
    <property type="match status" value="1"/>
</dbReference>
<feature type="transmembrane region" description="Helical" evidence="7">
    <location>
        <begin position="34"/>
        <end position="57"/>
    </location>
</feature>
<dbReference type="Proteomes" id="UP000305778">
    <property type="component" value="Unassembled WGS sequence"/>
</dbReference>
<keyword evidence="5 7" id="KW-1133">Transmembrane helix</keyword>
<name>A0A4U0SVJ8_9ACTN</name>
<sequence>MSQTIPPSAAVHPGQPPAIRAPRRPWRRSTREALTAYAFVGPFMILFALLLVVPLGYAGYLSLFRSQLVGGNVFAGLGNYRQALDDPLFREGVLRMARFLVIQVPVMLVAALLFALALDSGRLRFPRLIRLGIFVPYAIPSVIAALMWGYLYGPDFGPFAQLARDVGLGAPGFLTPHWILASLANIVTWEFIGYNMIIMFAALQSVSPTLYEAAAMDGAGALRVAWYIKIPAIRPALMLSVIFSVIGTFQLFNEPKLLSAIAPQAISTSYTPNMYAYTLVFTNQEVNYSSAVSFLLGAVIVVVSYVVQLASQRKARRS</sequence>
<evidence type="ECO:0000313" key="10">
    <source>
        <dbReference type="EMBL" id="TKA04515.1"/>
    </source>
</evidence>
<dbReference type="PANTHER" id="PTHR30193">
    <property type="entry name" value="ABC TRANSPORTER PERMEASE PROTEIN"/>
    <property type="match status" value="1"/>
</dbReference>
<feature type="transmembrane region" description="Helical" evidence="7">
    <location>
        <begin position="96"/>
        <end position="116"/>
    </location>
</feature>
<keyword evidence="6 7" id="KW-0472">Membrane</keyword>
<dbReference type="GO" id="GO:0055085">
    <property type="term" value="P:transmembrane transport"/>
    <property type="evidence" value="ECO:0007669"/>
    <property type="project" value="InterPro"/>
</dbReference>
<evidence type="ECO:0000256" key="2">
    <source>
        <dbReference type="ARBA" id="ARBA00022448"/>
    </source>
</evidence>
<dbReference type="CDD" id="cd06261">
    <property type="entry name" value="TM_PBP2"/>
    <property type="match status" value="1"/>
</dbReference>
<evidence type="ECO:0000256" key="7">
    <source>
        <dbReference type="RuleBase" id="RU363032"/>
    </source>
</evidence>